<evidence type="ECO:0000256" key="9">
    <source>
        <dbReference type="ARBA" id="ARBA00048070"/>
    </source>
</evidence>
<dbReference type="EMBL" id="BMMX01000031">
    <property type="protein sequence ID" value="GGL09132.1"/>
    <property type="molecule type" value="Genomic_DNA"/>
</dbReference>
<dbReference type="PIRSF" id="PIRSF000534">
    <property type="entry name" value="PPi_PFK_TP0108"/>
    <property type="match status" value="1"/>
</dbReference>
<dbReference type="FunFam" id="3.40.50.450:FF:000002">
    <property type="entry name" value="ATP-dependent 6-phosphofructokinase"/>
    <property type="match status" value="1"/>
</dbReference>
<name>A0A8J3C4R4_9ACTN</name>
<gene>
    <name evidence="10 12" type="primary">pfkA</name>
    <name evidence="12" type="ORF">GCM10012284_49720</name>
</gene>
<reference evidence="12" key="2">
    <citation type="submission" date="2020-09" db="EMBL/GenBank/DDBJ databases">
        <authorList>
            <person name="Sun Q."/>
            <person name="Zhou Y."/>
        </authorList>
    </citation>
    <scope>NUCLEOTIDE SEQUENCE</scope>
    <source>
        <strain evidence="12">CGMCC 4.7299</strain>
    </source>
</reference>
<dbReference type="Pfam" id="PF00365">
    <property type="entry name" value="PFK"/>
    <property type="match status" value="1"/>
</dbReference>
<dbReference type="GO" id="GO:0003872">
    <property type="term" value="F:6-phosphofructokinase activity"/>
    <property type="evidence" value="ECO:0007669"/>
    <property type="project" value="UniProtKB-UniRule"/>
</dbReference>
<keyword evidence="4 10" id="KW-0547">Nucleotide-binding</keyword>
<dbReference type="EC" id="2.7.1.11" evidence="10"/>
<keyword evidence="7 10" id="KW-0460">Magnesium</keyword>
<evidence type="ECO:0000256" key="7">
    <source>
        <dbReference type="ARBA" id="ARBA00022842"/>
    </source>
</evidence>
<evidence type="ECO:0000256" key="10">
    <source>
        <dbReference type="HAMAP-Rule" id="MF_01981"/>
    </source>
</evidence>
<comment type="subcellular location">
    <subcellularLocation>
        <location evidence="10">Cytoplasm</location>
    </subcellularLocation>
</comment>
<feature type="binding site" evidence="10">
    <location>
        <begin position="176"/>
        <end position="179"/>
    </location>
    <ligand>
        <name>ATP</name>
        <dbReference type="ChEBI" id="CHEBI:30616"/>
    </ligand>
</feature>
<protein>
    <recommendedName>
        <fullName evidence="10">ATP-dependent 6-phosphofructokinase</fullName>
        <shortName evidence="10">ATP-PFK</shortName>
        <shortName evidence="10">Phosphofructokinase</shortName>
        <ecNumber evidence="10">2.7.1.11</ecNumber>
    </recommendedName>
    <alternativeName>
        <fullName evidence="10">Phosphohexokinase</fullName>
    </alternativeName>
</protein>
<evidence type="ECO:0000313" key="12">
    <source>
        <dbReference type="EMBL" id="GGL09132.1"/>
    </source>
</evidence>
<comment type="subunit">
    <text evidence="10">Homodimer.</text>
</comment>
<feature type="active site" description="Proton acceptor" evidence="10">
    <location>
        <position position="207"/>
    </location>
</feature>
<feature type="binding site" evidence="10">
    <location>
        <begin position="151"/>
        <end position="152"/>
    </location>
    <ligand>
        <name>ATP</name>
        <dbReference type="ChEBI" id="CHEBI:30616"/>
    </ligand>
</feature>
<comment type="similarity">
    <text evidence="10">Belongs to the phosphofructokinase type A (PFKA) family. PPi-dependent PFK group II subfamily. Atypical ATP-dependent clade 'X' sub-subfamily.</text>
</comment>
<dbReference type="SUPFAM" id="SSF53784">
    <property type="entry name" value="Phosphofructokinase"/>
    <property type="match status" value="1"/>
</dbReference>
<dbReference type="PRINTS" id="PR00476">
    <property type="entry name" value="PHFRCTKINASE"/>
</dbReference>
<evidence type="ECO:0000313" key="13">
    <source>
        <dbReference type="Proteomes" id="UP000656042"/>
    </source>
</evidence>
<evidence type="ECO:0000256" key="1">
    <source>
        <dbReference type="ARBA" id="ARBA00001946"/>
    </source>
</evidence>
<feature type="binding site" evidence="10">
    <location>
        <position position="303"/>
    </location>
    <ligand>
        <name>substrate</name>
    </ligand>
</feature>
<comment type="catalytic activity">
    <reaction evidence="9 10">
        <text>beta-D-fructose 6-phosphate + ATP = beta-D-fructose 1,6-bisphosphate + ADP + H(+)</text>
        <dbReference type="Rhea" id="RHEA:16109"/>
        <dbReference type="ChEBI" id="CHEBI:15378"/>
        <dbReference type="ChEBI" id="CHEBI:30616"/>
        <dbReference type="ChEBI" id="CHEBI:32966"/>
        <dbReference type="ChEBI" id="CHEBI:57634"/>
        <dbReference type="ChEBI" id="CHEBI:456216"/>
        <dbReference type="EC" id="2.7.1.11"/>
    </reaction>
</comment>
<proteinExistence type="inferred from homology"/>
<organism evidence="12 13">
    <name type="scientific">Mangrovihabitans endophyticus</name>
    <dbReference type="NCBI Taxonomy" id="1751298"/>
    <lineage>
        <taxon>Bacteria</taxon>
        <taxon>Bacillati</taxon>
        <taxon>Actinomycetota</taxon>
        <taxon>Actinomycetes</taxon>
        <taxon>Micromonosporales</taxon>
        <taxon>Micromonosporaceae</taxon>
        <taxon>Mangrovihabitans</taxon>
    </lineage>
</organism>
<dbReference type="Gene3D" id="3.40.50.460">
    <property type="entry name" value="Phosphofructokinase domain"/>
    <property type="match status" value="1"/>
</dbReference>
<dbReference type="InterPro" id="IPR000023">
    <property type="entry name" value="Phosphofructokinase_dom"/>
</dbReference>
<evidence type="ECO:0000256" key="4">
    <source>
        <dbReference type="ARBA" id="ARBA00022741"/>
    </source>
</evidence>
<dbReference type="GO" id="GO:0005524">
    <property type="term" value="F:ATP binding"/>
    <property type="evidence" value="ECO:0007669"/>
    <property type="project" value="UniProtKB-KW"/>
</dbReference>
<keyword evidence="2 10" id="KW-0808">Transferase</keyword>
<dbReference type="GO" id="GO:0006002">
    <property type="term" value="P:fructose 6-phosphate metabolic process"/>
    <property type="evidence" value="ECO:0007669"/>
    <property type="project" value="InterPro"/>
</dbReference>
<dbReference type="GO" id="GO:0005737">
    <property type="term" value="C:cytoplasm"/>
    <property type="evidence" value="ECO:0007669"/>
    <property type="project" value="UniProtKB-SubCell"/>
</dbReference>
<dbReference type="Gene3D" id="3.40.50.450">
    <property type="match status" value="1"/>
</dbReference>
<reference evidence="12" key="1">
    <citation type="journal article" date="2014" name="Int. J. Syst. Evol. Microbiol.">
        <title>Complete genome sequence of Corynebacterium casei LMG S-19264T (=DSM 44701T), isolated from a smear-ripened cheese.</title>
        <authorList>
            <consortium name="US DOE Joint Genome Institute (JGI-PGF)"/>
            <person name="Walter F."/>
            <person name="Albersmeier A."/>
            <person name="Kalinowski J."/>
            <person name="Ruckert C."/>
        </authorList>
    </citation>
    <scope>NUCLEOTIDE SEQUENCE</scope>
    <source>
        <strain evidence="12">CGMCC 4.7299</strain>
    </source>
</reference>
<keyword evidence="13" id="KW-1185">Reference proteome</keyword>
<evidence type="ECO:0000259" key="11">
    <source>
        <dbReference type="Pfam" id="PF00365"/>
    </source>
</evidence>
<dbReference type="GO" id="GO:0046872">
    <property type="term" value="F:metal ion binding"/>
    <property type="evidence" value="ECO:0007669"/>
    <property type="project" value="UniProtKB-KW"/>
</dbReference>
<dbReference type="PANTHER" id="PTHR45770">
    <property type="entry name" value="ATP-DEPENDENT 6-PHOSPHOFRUCTOKINASE 1"/>
    <property type="match status" value="1"/>
</dbReference>
<comment type="function">
    <text evidence="10">Catalyzes the phosphorylation of D-fructose 6-phosphate to fructose 1,6-bisphosphate by ATP, the first committing step of glycolysis.</text>
</comment>
<feature type="site" description="Important for substrate specificity; cannot use PPi as phosphoryl donor" evidence="10">
    <location>
        <position position="178"/>
    </location>
</feature>
<feature type="binding site" evidence="10">
    <location>
        <position position="177"/>
    </location>
    <ligand>
        <name>Mg(2+)</name>
        <dbReference type="ChEBI" id="CHEBI:18420"/>
        <note>catalytic</note>
    </ligand>
</feature>
<keyword evidence="10" id="KW-0963">Cytoplasm</keyword>
<dbReference type="InterPro" id="IPR012004">
    <property type="entry name" value="PyroP-dep_PFK_TP0108"/>
</dbReference>
<dbReference type="InterPro" id="IPR035966">
    <property type="entry name" value="PKF_sf"/>
</dbReference>
<keyword evidence="5 10" id="KW-0418">Kinase</keyword>
<accession>A0A8J3C4R4</accession>
<comment type="caution">
    <text evidence="12">The sequence shown here is derived from an EMBL/GenBank/DDBJ whole genome shotgun (WGS) entry which is preliminary data.</text>
</comment>
<feature type="binding site" evidence="10">
    <location>
        <position position="85"/>
    </location>
    <ligand>
        <name>ATP</name>
        <dbReference type="ChEBI" id="CHEBI:30616"/>
    </ligand>
</feature>
<evidence type="ECO:0000256" key="2">
    <source>
        <dbReference type="ARBA" id="ARBA00022679"/>
    </source>
</evidence>
<dbReference type="NCBIfam" id="NF005301">
    <property type="entry name" value="PRK06830.1"/>
    <property type="match status" value="1"/>
</dbReference>
<feature type="binding site" evidence="10">
    <location>
        <begin position="356"/>
        <end position="359"/>
    </location>
    <ligand>
        <name>substrate</name>
    </ligand>
</feature>
<evidence type="ECO:0000256" key="3">
    <source>
        <dbReference type="ARBA" id="ARBA00022723"/>
    </source>
</evidence>
<feature type="binding site" evidence="10">
    <location>
        <begin position="205"/>
        <end position="207"/>
    </location>
    <ligand>
        <name>substrate</name>
    </ligand>
</feature>
<evidence type="ECO:0000256" key="6">
    <source>
        <dbReference type="ARBA" id="ARBA00022840"/>
    </source>
</evidence>
<comment type="pathway">
    <text evidence="10">Carbohydrate degradation; glycolysis; D-glyceraldehyde 3-phosphate and glycerone phosphate from D-glucose: step 3/4.</text>
</comment>
<comment type="cofactor">
    <cofactor evidence="1 10">
        <name>Mg(2+)</name>
        <dbReference type="ChEBI" id="CHEBI:18420"/>
    </cofactor>
</comment>
<feature type="binding site" evidence="10">
    <location>
        <begin position="250"/>
        <end position="252"/>
    </location>
    <ligand>
        <name>substrate</name>
    </ligand>
</feature>
<dbReference type="InterPro" id="IPR050929">
    <property type="entry name" value="PFKA"/>
</dbReference>
<dbReference type="Proteomes" id="UP000656042">
    <property type="component" value="Unassembled WGS sequence"/>
</dbReference>
<evidence type="ECO:0000256" key="5">
    <source>
        <dbReference type="ARBA" id="ARBA00022777"/>
    </source>
</evidence>
<keyword evidence="6 10" id="KW-0067">ATP-binding</keyword>
<dbReference type="InterPro" id="IPR022953">
    <property type="entry name" value="ATP_PFK"/>
</dbReference>
<dbReference type="RefSeq" id="WP_189081722.1">
    <property type="nucleotide sequence ID" value="NZ_BMMX01000031.1"/>
</dbReference>
<dbReference type="AlphaFoldDB" id="A0A8J3C4R4"/>
<dbReference type="HAMAP" id="MF_01981">
    <property type="entry name" value="Phosphofructokinase_II_X"/>
    <property type="match status" value="1"/>
</dbReference>
<sequence>MVDAPQTDVTTLGECRIESPLGALAERQGTTRHYVHESDRVLLDDTVSLLGARTSDPPSFEPGGPRRRIYFDPSKIRVGIVTCGGLCPGLNDVIRGLVLSLTAHYGVTRILGFRNGYQGLVPRHGRSVMELTPQAVEYVNEHGGTILGTSRGNQDPEEIVDTLDQLGVNVLFVIGGDGSMRGAQRIAAAVAARDRRIAVVGVPKTIDNDIPYIGHSFGFQTAFGKATESLRAAHTEATAQPGGVGLVQLMGRHSGFIACYAALATNDADYVLIPEVPFALDGFLPHLRQRVATRGHALVVVAEGAGQEHLAELPAATDASGNKRLGDFGDFLRARILETFAAARQEVNLKYIDPSYVIRSVPANPYDSVYCLRLAQAAVHAAMAGRTDMVVGSWRGRFVHVPIPLVVSTRNQVDPDGDLWMSVLEATGQPTAFPAPHRAAAA</sequence>
<keyword evidence="3 10" id="KW-0479">Metal-binding</keyword>
<evidence type="ECO:0000256" key="8">
    <source>
        <dbReference type="ARBA" id="ARBA00023152"/>
    </source>
</evidence>
<keyword evidence="8 10" id="KW-0324">Glycolysis</keyword>
<dbReference type="UniPathway" id="UPA00109">
    <property type="reaction ID" value="UER00182"/>
</dbReference>
<feature type="domain" description="Phosphofructokinase" evidence="11">
    <location>
        <begin position="77"/>
        <end position="381"/>
    </location>
</feature>